<dbReference type="KEGG" id="pcr:Pcryo_1500"/>
<keyword evidence="2" id="KW-1185">Reference proteome</keyword>
<dbReference type="STRING" id="335284.Pcryo_1500"/>
<accession>Q1QAM4</accession>
<evidence type="ECO:0000313" key="2">
    <source>
        <dbReference type="Proteomes" id="UP000002425"/>
    </source>
</evidence>
<evidence type="ECO:0008006" key="3">
    <source>
        <dbReference type="Google" id="ProtNLM"/>
    </source>
</evidence>
<name>Q1QAM4_PSYCK</name>
<dbReference type="EMBL" id="CP000323">
    <property type="protein sequence ID" value="ABE75279.1"/>
    <property type="molecule type" value="Genomic_DNA"/>
</dbReference>
<sequence length="209" mass="23372">MAMSLEKYKVFNLIEDMTKLKVLFILESPYINEYIHQHPAAGESALELTQFLMTQGYLKDFDAQLPLGCNIKALNYQPLGILNCSTLPLNKAFYPCALNSEDLAKVNELAAIKQNLNQSNPNKVPVDLKKNGIFKDFVSRLTEVLEQAPPDIIIVPCGDTAIGFMDAFKTIYQKPLTVLDSLPHPTESDWAEKIATINLTDYIAPQILP</sequence>
<proteinExistence type="predicted"/>
<evidence type="ECO:0000313" key="1">
    <source>
        <dbReference type="EMBL" id="ABE75279.1"/>
    </source>
</evidence>
<organism evidence="1 2">
    <name type="scientific">Psychrobacter cryohalolentis (strain ATCC BAA-1226 / DSM 17306 / VKM B-2378 / K5)</name>
    <dbReference type="NCBI Taxonomy" id="335284"/>
    <lineage>
        <taxon>Bacteria</taxon>
        <taxon>Pseudomonadati</taxon>
        <taxon>Pseudomonadota</taxon>
        <taxon>Gammaproteobacteria</taxon>
        <taxon>Moraxellales</taxon>
        <taxon>Moraxellaceae</taxon>
        <taxon>Psychrobacter</taxon>
    </lineage>
</organism>
<gene>
    <name evidence="1" type="ordered locus">Pcryo_1500</name>
</gene>
<dbReference type="AlphaFoldDB" id="Q1QAM4"/>
<protein>
    <recommendedName>
        <fullName evidence="3">Uracil-DNA glycosylase-like domain-containing protein</fullName>
    </recommendedName>
</protein>
<dbReference type="Proteomes" id="UP000002425">
    <property type="component" value="Chromosome"/>
</dbReference>
<dbReference type="HOGENOM" id="CLU_1287333_0_0_6"/>
<reference evidence="1" key="1">
    <citation type="submission" date="2006-03" db="EMBL/GenBank/DDBJ databases">
        <title>Complete sequence of chromosome of Psychrobacter cryohalolentis K5.</title>
        <authorList>
            <consortium name="US DOE Joint Genome Institute"/>
            <person name="Copeland A."/>
            <person name="Lucas S."/>
            <person name="Lapidus A."/>
            <person name="Barry K."/>
            <person name="Detter J.C."/>
            <person name="Glavina del Rio T."/>
            <person name="Hammon N."/>
            <person name="Israni S."/>
            <person name="Dalin E."/>
            <person name="Tice H."/>
            <person name="Pitluck S."/>
            <person name="Brettin T."/>
            <person name="Bruce D."/>
            <person name="Han C."/>
            <person name="Tapia R."/>
            <person name="Sims D.R."/>
            <person name="Gilna P."/>
            <person name="Schmutz J."/>
            <person name="Larimer F."/>
            <person name="Land M."/>
            <person name="Hauser L."/>
            <person name="Kyrpides N."/>
            <person name="Kim E."/>
            <person name="Richardson P."/>
        </authorList>
    </citation>
    <scope>NUCLEOTIDE SEQUENCE</scope>
    <source>
        <strain evidence="1">K5</strain>
    </source>
</reference>